<gene>
    <name evidence="3" type="ORF">GSPATT00007692001</name>
</gene>
<proteinExistence type="inferred from homology"/>
<evidence type="ECO:0000313" key="4">
    <source>
        <dbReference type="Proteomes" id="UP000000600"/>
    </source>
</evidence>
<name>A0CIE0_PARTE</name>
<dbReference type="OMA" id="SHICSRT"/>
<dbReference type="InterPro" id="IPR029488">
    <property type="entry name" value="Hmw/CFAP97"/>
</dbReference>
<sequence>MRGPKYVEQDIIKKVCYAEQFQQHKFKLLNTRSDPHLSKKQVLIDNDKYQQIRANKFYTKLQVDLQKEQRLFKENAKILNRIVDIGNQKTYSSMPKRSVTRQSSANSIKSLNLSYRKQEAKKIVGENEKLMQRLQRTPSSFRNKDTVLKDYKKQKSHICSRTLELKNRISKYSQQNQQKMGKIVERLTKTTTNPKYSKTNQSRTSAPTYKNSALSKLRIEPDSQQQKLQFPRIK</sequence>
<evidence type="ECO:0000313" key="3">
    <source>
        <dbReference type="EMBL" id="CAK70557.1"/>
    </source>
</evidence>
<dbReference type="KEGG" id="ptm:GSPATT00007692001"/>
<dbReference type="PANTHER" id="PTHR23035">
    <property type="entry name" value="CILIA- AND FLAGELLA-ASSOCIATED PROTEIN 97-RELATED"/>
    <property type="match status" value="1"/>
</dbReference>
<protein>
    <recommendedName>
        <fullName evidence="5">Cilia- and flagella-associated protein 97</fullName>
    </recommendedName>
</protein>
<dbReference type="EMBL" id="CT868085">
    <property type="protein sequence ID" value="CAK70557.1"/>
    <property type="molecule type" value="Genomic_DNA"/>
</dbReference>
<keyword evidence="4" id="KW-1185">Reference proteome</keyword>
<evidence type="ECO:0000256" key="2">
    <source>
        <dbReference type="SAM" id="MobiDB-lite"/>
    </source>
</evidence>
<evidence type="ECO:0000256" key="1">
    <source>
        <dbReference type="ARBA" id="ARBA00008315"/>
    </source>
</evidence>
<dbReference type="Pfam" id="PF13879">
    <property type="entry name" value="Hmw_CFAP97"/>
    <property type="match status" value="1"/>
</dbReference>
<accession>A0CIE0</accession>
<organism evidence="3 4">
    <name type="scientific">Paramecium tetraurelia</name>
    <dbReference type="NCBI Taxonomy" id="5888"/>
    <lineage>
        <taxon>Eukaryota</taxon>
        <taxon>Sar</taxon>
        <taxon>Alveolata</taxon>
        <taxon>Ciliophora</taxon>
        <taxon>Intramacronucleata</taxon>
        <taxon>Oligohymenophorea</taxon>
        <taxon>Peniculida</taxon>
        <taxon>Parameciidae</taxon>
        <taxon>Paramecium</taxon>
    </lineage>
</organism>
<dbReference type="RefSeq" id="XP_001437954.1">
    <property type="nucleotide sequence ID" value="XM_001437917.1"/>
</dbReference>
<reference evidence="3 4" key="1">
    <citation type="journal article" date="2006" name="Nature">
        <title>Global trends of whole-genome duplications revealed by the ciliate Paramecium tetraurelia.</title>
        <authorList>
            <consortium name="Genoscope"/>
            <person name="Aury J.-M."/>
            <person name="Jaillon O."/>
            <person name="Duret L."/>
            <person name="Noel B."/>
            <person name="Jubin C."/>
            <person name="Porcel B.M."/>
            <person name="Segurens B."/>
            <person name="Daubin V."/>
            <person name="Anthouard V."/>
            <person name="Aiach N."/>
            <person name="Arnaiz O."/>
            <person name="Billaut A."/>
            <person name="Beisson J."/>
            <person name="Blanc I."/>
            <person name="Bouhouche K."/>
            <person name="Camara F."/>
            <person name="Duharcourt S."/>
            <person name="Guigo R."/>
            <person name="Gogendeau D."/>
            <person name="Katinka M."/>
            <person name="Keller A.-M."/>
            <person name="Kissmehl R."/>
            <person name="Klotz C."/>
            <person name="Koll F."/>
            <person name="Le Moue A."/>
            <person name="Lepere C."/>
            <person name="Malinsky S."/>
            <person name="Nowacki M."/>
            <person name="Nowak J.K."/>
            <person name="Plattner H."/>
            <person name="Poulain J."/>
            <person name="Ruiz F."/>
            <person name="Serrano V."/>
            <person name="Zagulski M."/>
            <person name="Dessen P."/>
            <person name="Betermier M."/>
            <person name="Weissenbach J."/>
            <person name="Scarpelli C."/>
            <person name="Schachter V."/>
            <person name="Sperling L."/>
            <person name="Meyer E."/>
            <person name="Cohen J."/>
            <person name="Wincker P."/>
        </authorList>
    </citation>
    <scope>NUCLEOTIDE SEQUENCE [LARGE SCALE GENOMIC DNA]</scope>
    <source>
        <strain evidence="3 4">Stock d4-2</strain>
    </source>
</reference>
<dbReference type="InParanoid" id="A0CIE0"/>
<feature type="region of interest" description="Disordered" evidence="2">
    <location>
        <begin position="186"/>
        <end position="210"/>
    </location>
</feature>
<evidence type="ECO:0008006" key="5">
    <source>
        <dbReference type="Google" id="ProtNLM"/>
    </source>
</evidence>
<comment type="similarity">
    <text evidence="1">Belongs to the CFAP97 family.</text>
</comment>
<dbReference type="AlphaFoldDB" id="A0CIE0"/>
<dbReference type="GeneID" id="5023739"/>
<feature type="compositionally biased region" description="Polar residues" evidence="2">
    <location>
        <begin position="189"/>
        <end position="210"/>
    </location>
</feature>
<dbReference type="InterPro" id="IPR038791">
    <property type="entry name" value="Cfap97/Hemingway"/>
</dbReference>
<dbReference type="HOGENOM" id="CLU_1226841_0_0_1"/>
<dbReference type="PANTHER" id="PTHR23035:SF2">
    <property type="entry name" value="KIAA1430 HOMOLOGUE"/>
    <property type="match status" value="1"/>
</dbReference>
<dbReference type="OrthoDB" id="291385at2759"/>
<dbReference type="Proteomes" id="UP000000600">
    <property type="component" value="Unassembled WGS sequence"/>
</dbReference>